<feature type="region of interest" description="Disordered" evidence="1">
    <location>
        <begin position="27"/>
        <end position="48"/>
    </location>
</feature>
<feature type="chain" id="PRO_5013889149" evidence="2">
    <location>
        <begin position="20"/>
        <end position="376"/>
    </location>
</feature>
<dbReference type="EMBL" id="PDUG01000002">
    <property type="protein sequence ID" value="PIC45359.1"/>
    <property type="molecule type" value="Genomic_DNA"/>
</dbReference>
<evidence type="ECO:0000256" key="2">
    <source>
        <dbReference type="SAM" id="SignalP"/>
    </source>
</evidence>
<comment type="caution">
    <text evidence="3">The sequence shown here is derived from an EMBL/GenBank/DDBJ whole genome shotgun (WGS) entry which is preliminary data.</text>
</comment>
<proteinExistence type="predicted"/>
<sequence length="376" mass="43540">MRLIHQVLFLLVFLAYVDSKAKLDLQNQGEVEEEDDDTDNDDGPQGKDVYSFLASRMNQDLGLKKRKKANIYKIPGPQEPLPGRSHDGDYWPVFPFQNQFSGGLDLDPSTSRHIGGDMNFAVPSWGMLDIYGRFYNRVQDTMTKFGYLNHPVNMLDLEKEDFVKLMSDPAVQANRRAHPTLPMGKFGKQYMPMSCKPPLCNPYHMNFMLGIEHEWGGSDGMEGDIDVAVPMSKGVAYRFPFSGNLYYNRDNMTVHYGQNLSPIDPFASLFDYQKNRDPALANAVPRRWPRSIREPVPVMHKNIVQVDRNMYDVPFQMAMMPILNTPPFYNALQVEPRPMTPLRRAPPRRRRRVIYDPRFPIYTPDPNFYPYSYPYF</sequence>
<name>A0A2G5V0T1_9PELO</name>
<keyword evidence="2" id="KW-0732">Signal</keyword>
<reference evidence="4" key="1">
    <citation type="submission" date="2017-10" db="EMBL/GenBank/DDBJ databases">
        <title>Rapid genome shrinkage in a self-fertile nematode reveals novel sperm competition proteins.</title>
        <authorList>
            <person name="Yin D."/>
            <person name="Schwarz E.M."/>
            <person name="Thomas C.G."/>
            <person name="Felde R.L."/>
            <person name="Korf I.F."/>
            <person name="Cutter A.D."/>
            <person name="Schartner C.M."/>
            <person name="Ralston E.J."/>
            <person name="Meyer B.J."/>
            <person name="Haag E.S."/>
        </authorList>
    </citation>
    <scope>NUCLEOTIDE SEQUENCE [LARGE SCALE GENOMIC DNA]</scope>
    <source>
        <strain evidence="4">JU1422</strain>
    </source>
</reference>
<dbReference type="Proteomes" id="UP000230233">
    <property type="component" value="Chromosome II"/>
</dbReference>
<feature type="compositionally biased region" description="Acidic residues" evidence="1">
    <location>
        <begin position="30"/>
        <end position="42"/>
    </location>
</feature>
<accession>A0A2G5V0T1</accession>
<evidence type="ECO:0000313" key="3">
    <source>
        <dbReference type="EMBL" id="PIC45359.1"/>
    </source>
</evidence>
<organism evidence="3 4">
    <name type="scientific">Caenorhabditis nigoni</name>
    <dbReference type="NCBI Taxonomy" id="1611254"/>
    <lineage>
        <taxon>Eukaryota</taxon>
        <taxon>Metazoa</taxon>
        <taxon>Ecdysozoa</taxon>
        <taxon>Nematoda</taxon>
        <taxon>Chromadorea</taxon>
        <taxon>Rhabditida</taxon>
        <taxon>Rhabditina</taxon>
        <taxon>Rhabditomorpha</taxon>
        <taxon>Rhabditoidea</taxon>
        <taxon>Rhabditidae</taxon>
        <taxon>Peloderinae</taxon>
        <taxon>Caenorhabditis</taxon>
    </lineage>
</organism>
<protein>
    <submittedName>
        <fullName evidence="3">Uncharacterized protein</fullName>
    </submittedName>
</protein>
<feature type="signal peptide" evidence="2">
    <location>
        <begin position="1"/>
        <end position="19"/>
    </location>
</feature>
<keyword evidence="4" id="KW-1185">Reference proteome</keyword>
<gene>
    <name evidence="3" type="primary">Cnig_chr_II.g5406</name>
    <name evidence="3" type="ORF">B9Z55_005406</name>
</gene>
<dbReference type="PANTHER" id="PTHR36520">
    <property type="entry name" value="PROTEIN CBG13000-RELATED"/>
    <property type="match status" value="1"/>
</dbReference>
<evidence type="ECO:0000313" key="4">
    <source>
        <dbReference type="Proteomes" id="UP000230233"/>
    </source>
</evidence>
<evidence type="ECO:0000256" key="1">
    <source>
        <dbReference type="SAM" id="MobiDB-lite"/>
    </source>
</evidence>
<dbReference type="OrthoDB" id="5794824at2759"/>
<dbReference type="AlphaFoldDB" id="A0A2G5V0T1"/>
<dbReference type="PANTHER" id="PTHR36520:SF5">
    <property type="entry name" value="AMELOBLASTIN"/>
    <property type="match status" value="1"/>
</dbReference>